<dbReference type="RefSeq" id="WP_354695870.1">
    <property type="nucleotide sequence ID" value="NZ_JAZHOG010000008.1"/>
</dbReference>
<feature type="domain" description="Aspartyl/asparaginy/proline hydroxylase" evidence="1">
    <location>
        <begin position="31"/>
        <end position="166"/>
    </location>
</feature>
<evidence type="ECO:0000259" key="1">
    <source>
        <dbReference type="Pfam" id="PF05118"/>
    </source>
</evidence>
<name>A0AAW9RKE6_9GAMM</name>
<dbReference type="Proteomes" id="UP001359886">
    <property type="component" value="Unassembled WGS sequence"/>
</dbReference>
<dbReference type="EMBL" id="JAZHOG010000008">
    <property type="protein sequence ID" value="MEJ8568548.1"/>
    <property type="molecule type" value="Genomic_DNA"/>
</dbReference>
<protein>
    <submittedName>
        <fullName evidence="2">Aspartyl/asparaginyl beta-hydroxylase domain-containing protein</fullName>
    </submittedName>
</protein>
<dbReference type="Gene3D" id="2.60.120.330">
    <property type="entry name" value="B-lactam Antibiotic, Isopenicillin N Synthase, Chain"/>
    <property type="match status" value="1"/>
</dbReference>
<evidence type="ECO:0000313" key="3">
    <source>
        <dbReference type="Proteomes" id="UP001359886"/>
    </source>
</evidence>
<accession>A0AAW9RKE6</accession>
<dbReference type="InterPro" id="IPR027443">
    <property type="entry name" value="IPNS-like_sf"/>
</dbReference>
<organism evidence="2 3">
    <name type="scientific">Elongatibacter sediminis</name>
    <dbReference type="NCBI Taxonomy" id="3119006"/>
    <lineage>
        <taxon>Bacteria</taxon>
        <taxon>Pseudomonadati</taxon>
        <taxon>Pseudomonadota</taxon>
        <taxon>Gammaproteobacteria</taxon>
        <taxon>Chromatiales</taxon>
        <taxon>Wenzhouxiangellaceae</taxon>
        <taxon>Elongatibacter</taxon>
    </lineage>
</organism>
<sequence>MKLPREFIRLPLTFDAERMAAEVADLPAQAWQAHPLNYSGNSAVPLVSVNGEANDFFAGPMAETPWLKRSPYLRQMLASFGVVFGRSRLMGLAGGSEVPLHCDINYHWFSRVRIHVPIVTWPDVRFHCHDQAIHMAAGEAWIFDNWKVHRVVNPTSGLRVHLVADTLGSSSFWNLVDDVLAADQPGSEAPAMRQVPFDDSSLPELLLEQVNTPDVMHPSEANNLTEDLIRDLEASGDQNPPIQVRSFVRAVRAFCQDWTALWARFGDAREAWPQYEQRRDALLRELVAMRKPLVLASNERVAQKVMLSRVLVACVHRPLPGMNEIQFGG</sequence>
<dbReference type="Pfam" id="PF05118">
    <property type="entry name" value="Asp_Arg_Hydrox"/>
    <property type="match status" value="1"/>
</dbReference>
<proteinExistence type="predicted"/>
<reference evidence="2 3" key="1">
    <citation type="submission" date="2024-02" db="EMBL/GenBank/DDBJ databases">
        <title>A novel Wenzhouxiangellaceae bacterium, isolated from coastal sediments.</title>
        <authorList>
            <person name="Du Z.-J."/>
            <person name="Ye Y.-Q."/>
            <person name="Zhang X.-Y."/>
        </authorList>
    </citation>
    <scope>NUCLEOTIDE SEQUENCE [LARGE SCALE GENOMIC DNA]</scope>
    <source>
        <strain evidence="2 3">CH-27</strain>
    </source>
</reference>
<dbReference type="AlphaFoldDB" id="A0AAW9RKE6"/>
<dbReference type="SUPFAM" id="SSF51197">
    <property type="entry name" value="Clavaminate synthase-like"/>
    <property type="match status" value="1"/>
</dbReference>
<evidence type="ECO:0000313" key="2">
    <source>
        <dbReference type="EMBL" id="MEJ8568548.1"/>
    </source>
</evidence>
<comment type="caution">
    <text evidence="2">The sequence shown here is derived from an EMBL/GenBank/DDBJ whole genome shotgun (WGS) entry which is preliminary data.</text>
</comment>
<gene>
    <name evidence="2" type="ORF">V3330_13025</name>
</gene>
<keyword evidence="3" id="KW-1185">Reference proteome</keyword>
<dbReference type="InterPro" id="IPR007803">
    <property type="entry name" value="Asp/Arg/Pro-Hydrxlase"/>
</dbReference>